<accession>A0A2M8FET3</accession>
<organism evidence="17 18">
    <name type="scientific">Candidatus Kaiserbacteria bacterium CG_4_9_14_0_2_um_filter_41_32</name>
    <dbReference type="NCBI Taxonomy" id="1974601"/>
    <lineage>
        <taxon>Bacteria</taxon>
        <taxon>Candidatus Kaiseribacteriota</taxon>
    </lineage>
</organism>
<comment type="similarity">
    <text evidence="11">Belongs to the SEDS family. FtsW subfamily.</text>
</comment>
<dbReference type="EC" id="2.4.99.28" evidence="14"/>
<name>A0A2M8FET3_9BACT</name>
<feature type="transmembrane region" description="Helical" evidence="16">
    <location>
        <begin position="140"/>
        <end position="160"/>
    </location>
</feature>
<dbReference type="GO" id="GO:0051301">
    <property type="term" value="P:cell division"/>
    <property type="evidence" value="ECO:0007669"/>
    <property type="project" value="InterPro"/>
</dbReference>
<evidence type="ECO:0000256" key="6">
    <source>
        <dbReference type="ARBA" id="ARBA00022984"/>
    </source>
</evidence>
<evidence type="ECO:0000256" key="16">
    <source>
        <dbReference type="SAM" id="Phobius"/>
    </source>
</evidence>
<keyword evidence="8 16" id="KW-0472">Membrane</keyword>
<evidence type="ECO:0000313" key="17">
    <source>
        <dbReference type="EMBL" id="PJC56095.1"/>
    </source>
</evidence>
<evidence type="ECO:0000256" key="9">
    <source>
        <dbReference type="ARBA" id="ARBA00032370"/>
    </source>
</evidence>
<dbReference type="GO" id="GO:0032153">
    <property type="term" value="C:cell division site"/>
    <property type="evidence" value="ECO:0007669"/>
    <property type="project" value="TreeGrafter"/>
</dbReference>
<comment type="catalytic activity">
    <reaction evidence="15">
        <text>[GlcNAc-(1-&gt;4)-Mur2Ac(oyl-L-Ala-gamma-D-Glu-L-Lys-D-Ala-D-Ala)](n)-di-trans,octa-cis-undecaprenyl diphosphate + beta-D-GlcNAc-(1-&gt;4)-Mur2Ac(oyl-L-Ala-gamma-D-Glu-L-Lys-D-Ala-D-Ala)-di-trans,octa-cis-undecaprenyl diphosphate = [GlcNAc-(1-&gt;4)-Mur2Ac(oyl-L-Ala-gamma-D-Glu-L-Lys-D-Ala-D-Ala)](n+1)-di-trans,octa-cis-undecaprenyl diphosphate + di-trans,octa-cis-undecaprenyl diphosphate + H(+)</text>
        <dbReference type="Rhea" id="RHEA:23708"/>
        <dbReference type="Rhea" id="RHEA-COMP:9602"/>
        <dbReference type="Rhea" id="RHEA-COMP:9603"/>
        <dbReference type="ChEBI" id="CHEBI:15378"/>
        <dbReference type="ChEBI" id="CHEBI:58405"/>
        <dbReference type="ChEBI" id="CHEBI:60033"/>
        <dbReference type="ChEBI" id="CHEBI:78435"/>
        <dbReference type="EC" id="2.4.99.28"/>
    </reaction>
</comment>
<evidence type="ECO:0000256" key="11">
    <source>
        <dbReference type="ARBA" id="ARBA00038053"/>
    </source>
</evidence>
<keyword evidence="3" id="KW-0808">Transferase</keyword>
<feature type="transmembrane region" description="Helical" evidence="16">
    <location>
        <begin position="189"/>
        <end position="210"/>
    </location>
</feature>
<dbReference type="Proteomes" id="UP000230391">
    <property type="component" value="Unassembled WGS sequence"/>
</dbReference>
<evidence type="ECO:0000256" key="13">
    <source>
        <dbReference type="ARBA" id="ARBA00041418"/>
    </source>
</evidence>
<dbReference type="GO" id="GO:0005886">
    <property type="term" value="C:plasma membrane"/>
    <property type="evidence" value="ECO:0007669"/>
    <property type="project" value="TreeGrafter"/>
</dbReference>
<dbReference type="GO" id="GO:0008360">
    <property type="term" value="P:regulation of cell shape"/>
    <property type="evidence" value="ECO:0007669"/>
    <property type="project" value="UniProtKB-KW"/>
</dbReference>
<dbReference type="GO" id="GO:0009252">
    <property type="term" value="P:peptidoglycan biosynthetic process"/>
    <property type="evidence" value="ECO:0007669"/>
    <property type="project" value="UniProtKB-KW"/>
</dbReference>
<sequence length="371" mass="40521">MRVKSIDKVLLFLVIILVTFGFLIFSSASLGLLSRDGANFSSVAFNQFLFGIIGGSTAMFMMSNIYYRHLRRFAFYIFIASLVLTSLVFIPGLGVSHGGATRWIDIGSSSFQFQPAEILKLGFIIYMATWLSGMQQYIKNFASGTLPFIGIVGMVGVIMLKQPDTDTFLIMAVAGTAMFLTAGGRWRDVFAMGILAILLLVTIAFMRPYIMDRMTTFLHPERDPQGSSYQIQQSLIAVGSGGIAGRGFGQSIQKFEYLPEPIGDSIFAVYAEEFGFIGGIFLILLFLGFTFRGYKIATRANDMFGTLLVVGFMTLIACQAFLNIGAMLGVAPLSGLPLPFISHGGTALLTTLTMIGIVLNVSKYQKKNPRA</sequence>
<comment type="caution">
    <text evidence="17">The sequence shown here is derived from an EMBL/GenBank/DDBJ whole genome shotgun (WGS) entry which is preliminary data.</text>
</comment>
<evidence type="ECO:0000313" key="18">
    <source>
        <dbReference type="Proteomes" id="UP000230391"/>
    </source>
</evidence>
<evidence type="ECO:0000256" key="10">
    <source>
        <dbReference type="ARBA" id="ARBA00033270"/>
    </source>
</evidence>
<evidence type="ECO:0000256" key="15">
    <source>
        <dbReference type="ARBA" id="ARBA00049902"/>
    </source>
</evidence>
<feature type="transmembrane region" description="Helical" evidence="16">
    <location>
        <begin position="306"/>
        <end position="328"/>
    </location>
</feature>
<dbReference type="GO" id="GO:0015648">
    <property type="term" value="F:lipid-linked peptidoglycan transporter activity"/>
    <property type="evidence" value="ECO:0007669"/>
    <property type="project" value="TreeGrafter"/>
</dbReference>
<reference evidence="18" key="1">
    <citation type="submission" date="2017-09" db="EMBL/GenBank/DDBJ databases">
        <title>Depth-based differentiation of microbial function through sediment-hosted aquifers and enrichment of novel symbionts in the deep terrestrial subsurface.</title>
        <authorList>
            <person name="Probst A.J."/>
            <person name="Ladd B."/>
            <person name="Jarett J.K."/>
            <person name="Geller-Mcgrath D.E."/>
            <person name="Sieber C.M.K."/>
            <person name="Emerson J.B."/>
            <person name="Anantharaman K."/>
            <person name="Thomas B.C."/>
            <person name="Malmstrom R."/>
            <person name="Stieglmeier M."/>
            <person name="Klingl A."/>
            <person name="Woyke T."/>
            <person name="Ryan C.M."/>
            <person name="Banfield J.F."/>
        </authorList>
    </citation>
    <scope>NUCLEOTIDE SEQUENCE [LARGE SCALE GENOMIC DNA]</scope>
</reference>
<feature type="transmembrane region" description="Helical" evidence="16">
    <location>
        <begin position="45"/>
        <end position="66"/>
    </location>
</feature>
<gene>
    <name evidence="17" type="ORF">CO026_02230</name>
</gene>
<dbReference type="GO" id="GO:0008955">
    <property type="term" value="F:peptidoglycan glycosyltransferase activity"/>
    <property type="evidence" value="ECO:0007669"/>
    <property type="project" value="UniProtKB-EC"/>
</dbReference>
<comment type="subcellular location">
    <subcellularLocation>
        <location evidence="1">Membrane</location>
        <topology evidence="1">Multi-pass membrane protein</topology>
    </subcellularLocation>
</comment>
<dbReference type="InterPro" id="IPR001182">
    <property type="entry name" value="FtsW/RodA"/>
</dbReference>
<evidence type="ECO:0000256" key="5">
    <source>
        <dbReference type="ARBA" id="ARBA00022960"/>
    </source>
</evidence>
<feature type="transmembrane region" description="Helical" evidence="16">
    <location>
        <begin position="9"/>
        <end position="33"/>
    </location>
</feature>
<proteinExistence type="inferred from homology"/>
<keyword evidence="4 16" id="KW-0812">Transmembrane</keyword>
<evidence type="ECO:0000256" key="2">
    <source>
        <dbReference type="ARBA" id="ARBA00022676"/>
    </source>
</evidence>
<evidence type="ECO:0000256" key="1">
    <source>
        <dbReference type="ARBA" id="ARBA00004141"/>
    </source>
</evidence>
<evidence type="ECO:0000256" key="4">
    <source>
        <dbReference type="ARBA" id="ARBA00022692"/>
    </source>
</evidence>
<dbReference type="PANTHER" id="PTHR30474:SF2">
    <property type="entry name" value="PEPTIDOGLYCAN GLYCOSYLTRANSFERASE FTSW-RELATED"/>
    <property type="match status" value="1"/>
</dbReference>
<feature type="transmembrane region" description="Helical" evidence="16">
    <location>
        <begin position="340"/>
        <end position="361"/>
    </location>
</feature>
<evidence type="ECO:0000256" key="14">
    <source>
        <dbReference type="ARBA" id="ARBA00044770"/>
    </source>
</evidence>
<evidence type="ECO:0000256" key="7">
    <source>
        <dbReference type="ARBA" id="ARBA00022989"/>
    </source>
</evidence>
<feature type="transmembrane region" description="Helical" evidence="16">
    <location>
        <begin position="113"/>
        <end position="133"/>
    </location>
</feature>
<keyword evidence="7 16" id="KW-1133">Transmembrane helix</keyword>
<feature type="transmembrane region" description="Helical" evidence="16">
    <location>
        <begin position="73"/>
        <end position="93"/>
    </location>
</feature>
<feature type="transmembrane region" description="Helical" evidence="16">
    <location>
        <begin position="274"/>
        <end position="294"/>
    </location>
</feature>
<dbReference type="Pfam" id="PF01098">
    <property type="entry name" value="FTSW_RODA_SPOVE"/>
    <property type="match status" value="1"/>
</dbReference>
<dbReference type="EMBL" id="PFRD01000081">
    <property type="protein sequence ID" value="PJC56095.1"/>
    <property type="molecule type" value="Genomic_DNA"/>
</dbReference>
<feature type="transmembrane region" description="Helical" evidence="16">
    <location>
        <begin position="166"/>
        <end position="182"/>
    </location>
</feature>
<protein>
    <recommendedName>
        <fullName evidence="12">Probable peptidoglycan glycosyltransferase FtsW</fullName>
        <ecNumber evidence="14">2.4.99.28</ecNumber>
    </recommendedName>
    <alternativeName>
        <fullName evidence="13">Cell division protein FtsW</fullName>
    </alternativeName>
    <alternativeName>
        <fullName evidence="10">Cell wall polymerase</fullName>
    </alternativeName>
    <alternativeName>
        <fullName evidence="9">Peptidoglycan polymerase</fullName>
    </alternativeName>
</protein>
<evidence type="ECO:0000256" key="8">
    <source>
        <dbReference type="ARBA" id="ARBA00023136"/>
    </source>
</evidence>
<dbReference type="PANTHER" id="PTHR30474">
    <property type="entry name" value="CELL CYCLE PROTEIN"/>
    <property type="match status" value="1"/>
</dbReference>
<evidence type="ECO:0000256" key="12">
    <source>
        <dbReference type="ARBA" id="ARBA00041185"/>
    </source>
</evidence>
<dbReference type="AlphaFoldDB" id="A0A2M8FET3"/>
<keyword evidence="6" id="KW-0573">Peptidoglycan synthesis</keyword>
<keyword evidence="5" id="KW-0133">Cell shape</keyword>
<evidence type="ECO:0000256" key="3">
    <source>
        <dbReference type="ARBA" id="ARBA00022679"/>
    </source>
</evidence>
<keyword evidence="2" id="KW-0328">Glycosyltransferase</keyword>